<evidence type="ECO:0000256" key="4">
    <source>
        <dbReference type="ARBA" id="ARBA00022684"/>
    </source>
</evidence>
<dbReference type="InterPro" id="IPR006334">
    <property type="entry name" value="Glut_cys_ligase"/>
</dbReference>
<comment type="caution">
    <text evidence="12">The sequence shown here is derived from an EMBL/GenBank/DDBJ whole genome shotgun (WGS) entry which is preliminary data.</text>
</comment>
<dbReference type="Gene3D" id="3.30.590.20">
    <property type="match status" value="1"/>
</dbReference>
<dbReference type="AlphaFoldDB" id="A0A937I6W4"/>
<evidence type="ECO:0000256" key="7">
    <source>
        <dbReference type="ARBA" id="ARBA00048819"/>
    </source>
</evidence>
<dbReference type="Proteomes" id="UP000744438">
    <property type="component" value="Unassembled WGS sequence"/>
</dbReference>
<protein>
    <recommendedName>
        <fullName evidence="8">Glutamate--cysteine ligase</fullName>
        <ecNumber evidence="8">6.3.2.2</ecNumber>
    </recommendedName>
    <alternativeName>
        <fullName evidence="8">Gamma-ECS</fullName>
        <shortName evidence="8">GCS</shortName>
    </alternativeName>
    <alternativeName>
        <fullName evidence="8">Gamma-glutamylcysteine synthetase</fullName>
    </alternativeName>
</protein>
<reference evidence="12" key="1">
    <citation type="submission" date="2020-10" db="EMBL/GenBank/DDBJ databases">
        <title>Microbiome of the Black Sea water column analyzed by genome centric metagenomics.</title>
        <authorList>
            <person name="Cabello-Yeves P.J."/>
            <person name="Callieri C."/>
            <person name="Picazo A."/>
            <person name="Mehrshad M."/>
            <person name="Haro-Moreno J.M."/>
            <person name="Roda-Garcia J."/>
            <person name="Dzembekova N."/>
            <person name="Slabakova V."/>
            <person name="Slabakova N."/>
            <person name="Moncheva S."/>
            <person name="Rodriguez-Valera F."/>
        </authorList>
    </citation>
    <scope>NUCLEOTIDE SEQUENCE</scope>
    <source>
        <strain evidence="12">BS307-5m-G49</strain>
    </source>
</reference>
<keyword evidence="4 8" id="KW-0317">Glutathione biosynthesis</keyword>
<keyword evidence="6 8" id="KW-0067">ATP-binding</keyword>
<dbReference type="SUPFAM" id="SSF55931">
    <property type="entry name" value="Glutamine synthetase/guanido kinase"/>
    <property type="match status" value="1"/>
</dbReference>
<comment type="pathway">
    <text evidence="1 8 9">Sulfur metabolism; glutathione biosynthesis; glutathione from L-cysteine and L-glutamate: step 1/2.</text>
</comment>
<evidence type="ECO:0000313" key="12">
    <source>
        <dbReference type="EMBL" id="MBL6811496.1"/>
    </source>
</evidence>
<dbReference type="InterPro" id="IPR014746">
    <property type="entry name" value="Gln_synth/guanido_kin_cat_dom"/>
</dbReference>
<keyword evidence="5 8" id="KW-0547">Nucleotide-binding</keyword>
<feature type="domain" description="Glutamate--cysteine ligase" evidence="11">
    <location>
        <begin position="11"/>
        <end position="376"/>
    </location>
</feature>
<name>A0A937I6W4_9GAMM</name>
<feature type="coiled-coil region" evidence="10">
    <location>
        <begin position="422"/>
        <end position="493"/>
    </location>
</feature>
<evidence type="ECO:0000256" key="2">
    <source>
        <dbReference type="ARBA" id="ARBA00008772"/>
    </source>
</evidence>
<evidence type="ECO:0000256" key="3">
    <source>
        <dbReference type="ARBA" id="ARBA00022598"/>
    </source>
</evidence>
<dbReference type="Pfam" id="PF04262">
    <property type="entry name" value="Glu_cys_ligase"/>
    <property type="match status" value="1"/>
</dbReference>
<organism evidence="12 13">
    <name type="scientific">SAR86 cluster bacterium</name>
    <dbReference type="NCBI Taxonomy" id="2030880"/>
    <lineage>
        <taxon>Bacteria</taxon>
        <taxon>Pseudomonadati</taxon>
        <taxon>Pseudomonadota</taxon>
        <taxon>Gammaproteobacteria</taxon>
        <taxon>SAR86 cluster</taxon>
    </lineage>
</organism>
<evidence type="ECO:0000256" key="8">
    <source>
        <dbReference type="HAMAP-Rule" id="MF_00578"/>
    </source>
</evidence>
<evidence type="ECO:0000256" key="10">
    <source>
        <dbReference type="SAM" id="Coils"/>
    </source>
</evidence>
<sequence>MTRSLGEALSLLADKGDINLENSISRGIEKESLRVSKNKTISSADHPSSLGSALTNKYITTDFSEALLELITPTHSSVEDVLRNLDEICKFVVEETPETIWPSSIPCKIENEGSIRLADYGSSNSGLLKTLYRSGLSYRYGSMMQTVSGIHYNFSFGDAFFESLRGEEGLQTFKNKSYLSLIRNFRRNAWIILYLFGSSPVVPKTFITDRKNFLQELNKEDLFLEYATCLRMSELGYMSKAQDNLYIAYNNIEEYLKDLKNALTKEHKRYGEVGIIKDGKRIQINTSIIQIENEYYSSIRPKRVTPPGERPINILRDEGIDYVEIRALDNNSFLPSGIDEDTSYFLEAYLIGCFFSEDKKSTQDEIKELLVNWENVVKEGRNPDLKLLKNKEKITVKDSGMKVVDSLRDIFEQMPTEMSDYVEKVMKSLDKQEKKLNDASLTPSGLIVDQLRNSNKTWEELNLELAQEHLNSLNKLETDLNYLSEEAKSSLKKFKQLENHQEEEFEVYLDKFVNDI</sequence>
<dbReference type="GO" id="GO:0005524">
    <property type="term" value="F:ATP binding"/>
    <property type="evidence" value="ECO:0007669"/>
    <property type="project" value="UniProtKB-KW"/>
</dbReference>
<evidence type="ECO:0000256" key="9">
    <source>
        <dbReference type="RuleBase" id="RU004391"/>
    </source>
</evidence>
<dbReference type="InterPro" id="IPR007370">
    <property type="entry name" value="Glu_cys_ligase"/>
</dbReference>
<dbReference type="PANTHER" id="PTHR38761:SF1">
    <property type="entry name" value="GLUTAMATE--CYSTEINE LIGASE"/>
    <property type="match status" value="1"/>
</dbReference>
<evidence type="ECO:0000256" key="6">
    <source>
        <dbReference type="ARBA" id="ARBA00022840"/>
    </source>
</evidence>
<accession>A0A937I6W4</accession>
<gene>
    <name evidence="8 12" type="primary">gshA</name>
    <name evidence="12" type="ORF">ISQ63_01275</name>
</gene>
<dbReference type="GO" id="GO:0004357">
    <property type="term" value="F:glutamate-cysteine ligase activity"/>
    <property type="evidence" value="ECO:0007669"/>
    <property type="project" value="UniProtKB-UniRule"/>
</dbReference>
<comment type="catalytic activity">
    <reaction evidence="7 8 9">
        <text>L-cysteine + L-glutamate + ATP = gamma-L-glutamyl-L-cysteine + ADP + phosphate + H(+)</text>
        <dbReference type="Rhea" id="RHEA:13285"/>
        <dbReference type="ChEBI" id="CHEBI:15378"/>
        <dbReference type="ChEBI" id="CHEBI:29985"/>
        <dbReference type="ChEBI" id="CHEBI:30616"/>
        <dbReference type="ChEBI" id="CHEBI:35235"/>
        <dbReference type="ChEBI" id="CHEBI:43474"/>
        <dbReference type="ChEBI" id="CHEBI:58173"/>
        <dbReference type="ChEBI" id="CHEBI:456216"/>
        <dbReference type="EC" id="6.3.2.2"/>
    </reaction>
</comment>
<evidence type="ECO:0000313" key="13">
    <source>
        <dbReference type="Proteomes" id="UP000744438"/>
    </source>
</evidence>
<evidence type="ECO:0000259" key="11">
    <source>
        <dbReference type="Pfam" id="PF04262"/>
    </source>
</evidence>
<dbReference type="EC" id="6.3.2.2" evidence="8"/>
<proteinExistence type="inferred from homology"/>
<dbReference type="PANTHER" id="PTHR38761">
    <property type="entry name" value="GLUTAMATE--CYSTEINE LIGASE"/>
    <property type="match status" value="1"/>
</dbReference>
<evidence type="ECO:0000256" key="5">
    <source>
        <dbReference type="ARBA" id="ARBA00022741"/>
    </source>
</evidence>
<dbReference type="GO" id="GO:0006750">
    <property type="term" value="P:glutathione biosynthetic process"/>
    <property type="evidence" value="ECO:0007669"/>
    <property type="project" value="UniProtKB-UniRule"/>
</dbReference>
<dbReference type="NCBIfam" id="TIGR01434">
    <property type="entry name" value="glu_cys_ligase"/>
    <property type="match status" value="1"/>
</dbReference>
<dbReference type="GO" id="GO:0005829">
    <property type="term" value="C:cytosol"/>
    <property type="evidence" value="ECO:0007669"/>
    <property type="project" value="TreeGrafter"/>
</dbReference>
<comment type="similarity">
    <text evidence="2 8">Belongs to the glutamate--cysteine ligase type 1 family. Type 1 subfamily.</text>
</comment>
<keyword evidence="3 8" id="KW-0436">Ligase</keyword>
<dbReference type="HAMAP" id="MF_00578">
    <property type="entry name" value="Glu_cys_ligase"/>
    <property type="match status" value="1"/>
</dbReference>
<keyword evidence="10" id="KW-0175">Coiled coil</keyword>
<dbReference type="GO" id="GO:0046872">
    <property type="term" value="F:metal ion binding"/>
    <property type="evidence" value="ECO:0007669"/>
    <property type="project" value="TreeGrafter"/>
</dbReference>
<dbReference type="EMBL" id="JADHQC010000003">
    <property type="protein sequence ID" value="MBL6811496.1"/>
    <property type="molecule type" value="Genomic_DNA"/>
</dbReference>
<evidence type="ECO:0000256" key="1">
    <source>
        <dbReference type="ARBA" id="ARBA00005006"/>
    </source>
</evidence>